<dbReference type="HOGENOM" id="CLU_2956181_0_0_9"/>
<accession>A0A0D5NKH1</accession>
<evidence type="ECO:0000313" key="2">
    <source>
        <dbReference type="Proteomes" id="UP000032633"/>
    </source>
</evidence>
<organism evidence="1 2">
    <name type="scientific">Paenibacillus beijingensis</name>
    <dbReference type="NCBI Taxonomy" id="1126833"/>
    <lineage>
        <taxon>Bacteria</taxon>
        <taxon>Bacillati</taxon>
        <taxon>Bacillota</taxon>
        <taxon>Bacilli</taxon>
        <taxon>Bacillales</taxon>
        <taxon>Paenibacillaceae</taxon>
        <taxon>Paenibacillus</taxon>
    </lineage>
</organism>
<reference evidence="2" key="2">
    <citation type="submission" date="2015-03" db="EMBL/GenBank/DDBJ databases">
        <title>Genome sequence of Paenibacillus beijingensis strain DSM 24997T.</title>
        <authorList>
            <person name="Kwak Y."/>
            <person name="Shin J.-H."/>
        </authorList>
    </citation>
    <scope>NUCLEOTIDE SEQUENCE [LARGE SCALE GENOMIC DNA]</scope>
    <source>
        <strain evidence="2">DSM 24997</strain>
    </source>
</reference>
<dbReference type="AlphaFoldDB" id="A0A0D5NKH1"/>
<evidence type="ECO:0000313" key="1">
    <source>
        <dbReference type="EMBL" id="AJY75849.1"/>
    </source>
</evidence>
<proteinExistence type="predicted"/>
<dbReference type="PATRIC" id="fig|1126833.4.peg.3595"/>
<protein>
    <submittedName>
        <fullName evidence="1">Uncharacterized protein</fullName>
    </submittedName>
</protein>
<keyword evidence="2" id="KW-1185">Reference proteome</keyword>
<dbReference type="EMBL" id="CP011058">
    <property type="protein sequence ID" value="AJY75849.1"/>
    <property type="molecule type" value="Genomic_DNA"/>
</dbReference>
<dbReference type="Proteomes" id="UP000032633">
    <property type="component" value="Chromosome"/>
</dbReference>
<dbReference type="KEGG" id="pbj:VN24_16410"/>
<name>A0A0D5NKH1_9BACL</name>
<reference evidence="1 2" key="1">
    <citation type="journal article" date="2015" name="J. Biotechnol.">
        <title>Complete genome sequence of Paenibacillus beijingensis 7188(T) (=DSM 24997(T)), a novel rhizobacterium from jujube garden soil.</title>
        <authorList>
            <person name="Kwak Y."/>
            <person name="Shin J.H."/>
        </authorList>
    </citation>
    <scope>NUCLEOTIDE SEQUENCE [LARGE SCALE GENOMIC DNA]</scope>
    <source>
        <strain evidence="1 2">DSM 24997</strain>
    </source>
</reference>
<gene>
    <name evidence="1" type="ORF">VN24_16410</name>
</gene>
<sequence>MTGGASWDVGADDRDIGADDRNDFLSLWESGQKMLKMDLTLTKAETAAAVSFGKQPFRV</sequence>